<dbReference type="RefSeq" id="WP_090103111.1">
    <property type="nucleotide sequence ID" value="NZ_FNIX01000018.1"/>
</dbReference>
<keyword evidence="10" id="KW-0460">Magnesium</keyword>
<dbReference type="InterPro" id="IPR006204">
    <property type="entry name" value="GHMP_kinase_N_dom"/>
</dbReference>
<dbReference type="InterPro" id="IPR013750">
    <property type="entry name" value="GHMP_kinase_C_dom"/>
</dbReference>
<keyword evidence="9" id="KW-0067">ATP-binding</keyword>
<evidence type="ECO:0000259" key="14">
    <source>
        <dbReference type="Pfam" id="PF08544"/>
    </source>
</evidence>
<evidence type="ECO:0000256" key="5">
    <source>
        <dbReference type="ARBA" id="ARBA00022516"/>
    </source>
</evidence>
<keyword evidence="6" id="KW-0808">Transferase</keyword>
<dbReference type="InterPro" id="IPR006205">
    <property type="entry name" value="Mev_gal_kin"/>
</dbReference>
<accession>A0A1H0WD39</accession>
<keyword evidence="7" id="KW-0547">Nucleotide-binding</keyword>
<dbReference type="InterPro" id="IPR014721">
    <property type="entry name" value="Ribsml_uS5_D2-typ_fold_subgr"/>
</dbReference>
<dbReference type="STRING" id="641025.SAMN05421507_118131"/>
<keyword evidence="4" id="KW-0963">Cytoplasm</keyword>
<dbReference type="AlphaFoldDB" id="A0A1H0WD39"/>
<gene>
    <name evidence="15" type="ORF">SAMN05421507_118131</name>
</gene>
<dbReference type="PRINTS" id="PR00959">
    <property type="entry name" value="MEVGALKINASE"/>
</dbReference>
<keyword evidence="16" id="KW-1185">Reference proteome</keyword>
<sequence length="322" mass="33057">MELLTPESPAATAQVASGFGRAHAKAILLGEHAVLYGSPALAIPVPLLTVTARAARYAEAGPPSFLVRSSAGIVPHHSPGLLRIAGILADDSRGRVEVLLQSEIPAGRGLGSSAACARAVVLALADLAGREFGQSEVYELVQVAENIAHGRASGVDAITTGASGPLLFQNGAARAVRLGFDGYFVIADSGVPGHTEEAVRLVAKTFAERPGRRERFVNTVTGLIRSSTADVTDVGRFGESMIECHKALRELELSTPVLDSMADAAMSAGAAGAKLSGSGLGGCLIALAGTAEIALAVSRSLCDAGALRTWTVPVGRFSSRER</sequence>
<evidence type="ECO:0000256" key="11">
    <source>
        <dbReference type="ARBA" id="ARBA00023098"/>
    </source>
</evidence>
<dbReference type="InterPro" id="IPR020568">
    <property type="entry name" value="Ribosomal_Su5_D2-typ_SF"/>
</dbReference>
<evidence type="ECO:0000256" key="10">
    <source>
        <dbReference type="ARBA" id="ARBA00022842"/>
    </source>
</evidence>
<dbReference type="InterPro" id="IPR036554">
    <property type="entry name" value="GHMP_kinase_C_sf"/>
</dbReference>
<comment type="pathway">
    <text evidence="12">Isoprenoid biosynthesis; isopentenyl diphosphate biosynthesis via mevalonate pathway; isopentenyl diphosphate from (R)-mevalonate: step 1/3.</text>
</comment>
<dbReference type="UniPathway" id="UPA00057">
    <property type="reaction ID" value="UER00098"/>
</dbReference>
<dbReference type="PANTHER" id="PTHR43290">
    <property type="entry name" value="MEVALONATE KINASE"/>
    <property type="match status" value="1"/>
</dbReference>
<dbReference type="GO" id="GO:0005524">
    <property type="term" value="F:ATP binding"/>
    <property type="evidence" value="ECO:0007669"/>
    <property type="project" value="UniProtKB-KW"/>
</dbReference>
<evidence type="ECO:0000259" key="13">
    <source>
        <dbReference type="Pfam" id="PF00288"/>
    </source>
</evidence>
<dbReference type="Pfam" id="PF08544">
    <property type="entry name" value="GHMP_kinases_C"/>
    <property type="match status" value="1"/>
</dbReference>
<dbReference type="GO" id="GO:0005829">
    <property type="term" value="C:cytosol"/>
    <property type="evidence" value="ECO:0007669"/>
    <property type="project" value="TreeGrafter"/>
</dbReference>
<dbReference type="NCBIfam" id="TIGR00549">
    <property type="entry name" value="mevalon_kin"/>
    <property type="match status" value="1"/>
</dbReference>
<evidence type="ECO:0000256" key="6">
    <source>
        <dbReference type="ARBA" id="ARBA00022679"/>
    </source>
</evidence>
<dbReference type="PROSITE" id="PS00627">
    <property type="entry name" value="GHMP_KINASES_ATP"/>
    <property type="match status" value="1"/>
</dbReference>
<dbReference type="Gene3D" id="3.30.230.10">
    <property type="match status" value="1"/>
</dbReference>
<keyword evidence="11" id="KW-0443">Lipid metabolism</keyword>
<dbReference type="Proteomes" id="UP000199691">
    <property type="component" value="Unassembled WGS sequence"/>
</dbReference>
<dbReference type="InterPro" id="IPR006203">
    <property type="entry name" value="GHMP_knse_ATP-bd_CS"/>
</dbReference>
<evidence type="ECO:0000256" key="1">
    <source>
        <dbReference type="ARBA" id="ARBA00004496"/>
    </source>
</evidence>
<dbReference type="PANTHER" id="PTHR43290:SF2">
    <property type="entry name" value="MEVALONATE KINASE"/>
    <property type="match status" value="1"/>
</dbReference>
<evidence type="ECO:0000256" key="8">
    <source>
        <dbReference type="ARBA" id="ARBA00022777"/>
    </source>
</evidence>
<dbReference type="SUPFAM" id="SSF54211">
    <property type="entry name" value="Ribosomal protein S5 domain 2-like"/>
    <property type="match status" value="1"/>
</dbReference>
<feature type="domain" description="GHMP kinase N-terminal" evidence="13">
    <location>
        <begin position="89"/>
        <end position="158"/>
    </location>
</feature>
<name>A0A1H0WD39_9PSEU</name>
<evidence type="ECO:0000256" key="4">
    <source>
        <dbReference type="ARBA" id="ARBA00022490"/>
    </source>
</evidence>
<evidence type="ECO:0000313" key="15">
    <source>
        <dbReference type="EMBL" id="SDP88670.1"/>
    </source>
</evidence>
<dbReference type="Gene3D" id="3.30.70.890">
    <property type="entry name" value="GHMP kinase, C-terminal domain"/>
    <property type="match status" value="1"/>
</dbReference>
<organism evidence="15 16">
    <name type="scientific">Lentzea jiangxiensis</name>
    <dbReference type="NCBI Taxonomy" id="641025"/>
    <lineage>
        <taxon>Bacteria</taxon>
        <taxon>Bacillati</taxon>
        <taxon>Actinomycetota</taxon>
        <taxon>Actinomycetes</taxon>
        <taxon>Pseudonocardiales</taxon>
        <taxon>Pseudonocardiaceae</taxon>
        <taxon>Lentzea</taxon>
    </lineage>
</organism>
<evidence type="ECO:0000256" key="2">
    <source>
        <dbReference type="ARBA" id="ARBA00006495"/>
    </source>
</evidence>
<evidence type="ECO:0000256" key="12">
    <source>
        <dbReference type="ARBA" id="ARBA00029438"/>
    </source>
</evidence>
<evidence type="ECO:0000256" key="9">
    <source>
        <dbReference type="ARBA" id="ARBA00022840"/>
    </source>
</evidence>
<dbReference type="GO" id="GO:0004496">
    <property type="term" value="F:mevalonate kinase activity"/>
    <property type="evidence" value="ECO:0007669"/>
    <property type="project" value="UniProtKB-EC"/>
</dbReference>
<dbReference type="EC" id="2.7.1.36" evidence="3"/>
<dbReference type="OrthoDB" id="9764892at2"/>
<comment type="similarity">
    <text evidence="2">Belongs to the GHMP kinase family. Mevalonate kinase subfamily.</text>
</comment>
<dbReference type="Pfam" id="PF00288">
    <property type="entry name" value="GHMP_kinases_N"/>
    <property type="match status" value="1"/>
</dbReference>
<dbReference type="GO" id="GO:0019287">
    <property type="term" value="P:isopentenyl diphosphate biosynthetic process, mevalonate pathway"/>
    <property type="evidence" value="ECO:0007669"/>
    <property type="project" value="UniProtKB-UniPathway"/>
</dbReference>
<feature type="domain" description="GHMP kinase C-terminal" evidence="14">
    <location>
        <begin position="232"/>
        <end position="305"/>
    </location>
</feature>
<reference evidence="16" key="1">
    <citation type="submission" date="2016-10" db="EMBL/GenBank/DDBJ databases">
        <authorList>
            <person name="Varghese N."/>
            <person name="Submissions S."/>
        </authorList>
    </citation>
    <scope>NUCLEOTIDE SEQUENCE [LARGE SCALE GENOMIC DNA]</scope>
    <source>
        <strain evidence="16">CGMCC 4.6609</strain>
    </source>
</reference>
<evidence type="ECO:0000256" key="3">
    <source>
        <dbReference type="ARBA" id="ARBA00012103"/>
    </source>
</evidence>
<keyword evidence="8 15" id="KW-0418">Kinase</keyword>
<dbReference type="SUPFAM" id="SSF55060">
    <property type="entry name" value="GHMP Kinase, C-terminal domain"/>
    <property type="match status" value="1"/>
</dbReference>
<dbReference type="EMBL" id="FNIX01000018">
    <property type="protein sequence ID" value="SDP88670.1"/>
    <property type="molecule type" value="Genomic_DNA"/>
</dbReference>
<evidence type="ECO:0000313" key="16">
    <source>
        <dbReference type="Proteomes" id="UP000199691"/>
    </source>
</evidence>
<protein>
    <recommendedName>
        <fullName evidence="3">mevalonate kinase</fullName>
        <ecNumber evidence="3">2.7.1.36</ecNumber>
    </recommendedName>
</protein>
<proteinExistence type="inferred from homology"/>
<comment type="subcellular location">
    <subcellularLocation>
        <location evidence="1">Cytoplasm</location>
    </subcellularLocation>
</comment>
<keyword evidence="5" id="KW-0444">Lipid biosynthesis</keyword>
<evidence type="ECO:0000256" key="7">
    <source>
        <dbReference type="ARBA" id="ARBA00022741"/>
    </source>
</evidence>